<feature type="compositionally biased region" description="Polar residues" evidence="1">
    <location>
        <begin position="337"/>
        <end position="351"/>
    </location>
</feature>
<evidence type="ECO:0000313" key="3">
    <source>
        <dbReference type="EMBL" id="ASC73364.1"/>
    </source>
</evidence>
<evidence type="ECO:0000256" key="2">
    <source>
        <dbReference type="SAM" id="Phobius"/>
    </source>
</evidence>
<name>A0A1Z3HST3_9CYAN</name>
<feature type="transmembrane region" description="Helical" evidence="2">
    <location>
        <begin position="220"/>
        <end position="242"/>
    </location>
</feature>
<feature type="region of interest" description="Disordered" evidence="1">
    <location>
        <begin position="327"/>
        <end position="351"/>
    </location>
</feature>
<keyword evidence="4" id="KW-1185">Reference proteome</keyword>
<reference evidence="3 4" key="1">
    <citation type="journal article" date="2016" name="Biochim. Biophys. Acta">
        <title>Characterization of red-shifted phycobilisomes isolated from the chlorophyll f-containing cyanobacterium Halomicronema hongdechloris.</title>
        <authorList>
            <person name="Li Y."/>
            <person name="Lin Y."/>
            <person name="Garvey C.J."/>
            <person name="Birch D."/>
            <person name="Corkery R.W."/>
            <person name="Loughlin P.C."/>
            <person name="Scheer H."/>
            <person name="Willows R.D."/>
            <person name="Chen M."/>
        </authorList>
    </citation>
    <scope>NUCLEOTIDE SEQUENCE [LARGE SCALE GENOMIC DNA]</scope>
    <source>
        <strain evidence="3 4">C2206</strain>
    </source>
</reference>
<organism evidence="3 4">
    <name type="scientific">Halomicronema hongdechloris C2206</name>
    <dbReference type="NCBI Taxonomy" id="1641165"/>
    <lineage>
        <taxon>Bacteria</taxon>
        <taxon>Bacillati</taxon>
        <taxon>Cyanobacteriota</taxon>
        <taxon>Cyanophyceae</taxon>
        <taxon>Nodosilineales</taxon>
        <taxon>Nodosilineaceae</taxon>
        <taxon>Halomicronema</taxon>
    </lineage>
</organism>
<feature type="transmembrane region" description="Helical" evidence="2">
    <location>
        <begin position="248"/>
        <end position="266"/>
    </location>
</feature>
<gene>
    <name evidence="3" type="ORF">XM38_043290</name>
</gene>
<evidence type="ECO:0000313" key="4">
    <source>
        <dbReference type="Proteomes" id="UP000191901"/>
    </source>
</evidence>
<dbReference type="EMBL" id="CP021983">
    <property type="protein sequence ID" value="ASC73364.1"/>
    <property type="molecule type" value="Genomic_DNA"/>
</dbReference>
<feature type="transmembrane region" description="Helical" evidence="2">
    <location>
        <begin position="99"/>
        <end position="118"/>
    </location>
</feature>
<feature type="transmembrane region" description="Helical" evidence="2">
    <location>
        <begin position="58"/>
        <end position="79"/>
    </location>
</feature>
<keyword evidence="2" id="KW-0812">Transmembrane</keyword>
<feature type="transmembrane region" description="Helical" evidence="2">
    <location>
        <begin position="7"/>
        <end position="23"/>
    </location>
</feature>
<dbReference type="KEGG" id="hhg:XM38_043290"/>
<feature type="transmembrane region" description="Helical" evidence="2">
    <location>
        <begin position="130"/>
        <end position="160"/>
    </location>
</feature>
<keyword evidence="2" id="KW-1133">Transmembrane helix</keyword>
<evidence type="ECO:0000256" key="1">
    <source>
        <dbReference type="SAM" id="MobiDB-lite"/>
    </source>
</evidence>
<proteinExistence type="predicted"/>
<protein>
    <submittedName>
        <fullName evidence="3">Uncharacterized protein</fullName>
    </submittedName>
</protein>
<sequence length="351" mass="38451">MEQDTVLGPICMYYMAIGLKAWISRLKPYLRWLILGGTCFFLATTLRQHWQDVWAMQITARGWACLTLALGVTLLAHIWAGWVWSWMLWEFNQPQRGTWGIYTYLTTNIAKYLPGNIWHFYGRVRAVQSLGVPIGIAIVSVVMEPLLMAAAALILALLIIQQQWPWYLFGLGALLIGIHPRLLNPLLHRLGRAKAAVTHAPEAPEQVAQSNLRRYPWKPLLGEIGFVMLRGLGFIMAIAALGPVQVNQLLLLLSSFSLAWLLGLIIPGAPGGLGVFEATAVALLQSQLSPSLILGGVAWYRLISILAEAGGAGLVWLDNQGSGTLAHPMPALPPQANPSTAALSPSRDSME</sequence>
<feature type="transmembrane region" description="Helical" evidence="2">
    <location>
        <begin position="166"/>
        <end position="184"/>
    </location>
</feature>
<accession>A0A1Z3HST3</accession>
<dbReference type="AlphaFoldDB" id="A0A1Z3HST3"/>
<dbReference type="Proteomes" id="UP000191901">
    <property type="component" value="Chromosome"/>
</dbReference>
<keyword evidence="2" id="KW-0472">Membrane</keyword>
<feature type="transmembrane region" description="Helical" evidence="2">
    <location>
        <begin position="29"/>
        <end position="46"/>
    </location>
</feature>